<dbReference type="InterPro" id="IPR009319">
    <property type="entry name" value="Phage_A118_VSP1"/>
</dbReference>
<evidence type="ECO:0000313" key="3">
    <source>
        <dbReference type="Proteomes" id="UP000580861"/>
    </source>
</evidence>
<feature type="region of interest" description="Disordered" evidence="1">
    <location>
        <begin position="384"/>
        <end position="411"/>
    </location>
</feature>
<dbReference type="AlphaFoldDB" id="A0A841B637"/>
<comment type="caution">
    <text evidence="2">The sequence shown here is derived from an EMBL/GenBank/DDBJ whole genome shotgun (WGS) entry which is preliminary data.</text>
</comment>
<dbReference type="EMBL" id="JACHMX010000001">
    <property type="protein sequence ID" value="MBB5853968.1"/>
    <property type="molecule type" value="Genomic_DNA"/>
</dbReference>
<sequence>MPWKPPLEVDAADVVEQLAADILALYTQAEARLLGDIARRVRAEQDVPEWAAQKTAAARELRLAAERIATQVTGQAGQAAADSVFAAWQAGAEQGLAQLAELGALSSEQLEQLAGVVPGMQAAAILAADLTSRLEALPLRVLRWQQDAYQTAVAATAPDQLLGTSTIHSAQRAAWDRLAAQGVTGFVDRAGRDWNLASYVEMAVRTATGRAWNDGHLARMASAGVELVTIARSRHACRLCTRWEGRVLALSGPPGERQVEHTLTDETVSVDVAATVEQARLEGLMHPNCRHQFVPYLPGVTKLDEIREHDAKAEQDREDLRALERKVRRNKRKAAAALTDDERQAAERRVRETQAEIREHVKRTGLNRKRYREQVNLGHGDLRAAERRRDQLADQVTEGSAEQNRLDAIDDEQARRRAAERLAAEKAAADNAIADALAAQHRTPAELSDDELAVADRAFAERAELLGKPGQVSRTHQAVRDEIERRAAPPAASGDLRELSDEQLADRLAEVGDDEEAVEAVIAELERREADQQYADAVADEPDAEKWAEVDRLVETGLDYEQAYAEVFDKDVEKMRREDAIARLRREGYRGRGFDELARAAYADRLERDYFAAEAATNGFLLTREGQQGGLDPRNLWRQNENYARRWASDELKQWWDENGRVTFDQFADELLDGGNGERFRTGGESWQQ</sequence>
<reference evidence="2 3" key="1">
    <citation type="submission" date="2020-08" db="EMBL/GenBank/DDBJ databases">
        <title>Sequencing the genomes of 1000 actinobacteria strains.</title>
        <authorList>
            <person name="Klenk H.-P."/>
        </authorList>
    </citation>
    <scope>NUCLEOTIDE SEQUENCE [LARGE SCALE GENOMIC DNA]</scope>
    <source>
        <strain evidence="2 3">DSM 45272</strain>
    </source>
</reference>
<evidence type="ECO:0000256" key="1">
    <source>
        <dbReference type="SAM" id="MobiDB-lite"/>
    </source>
</evidence>
<accession>A0A841B637</accession>
<keyword evidence="3" id="KW-1185">Reference proteome</keyword>
<proteinExistence type="predicted"/>
<protein>
    <recommendedName>
        <fullName evidence="4">Phage minor capsid protein 2</fullName>
    </recommendedName>
</protein>
<dbReference type="Proteomes" id="UP000580861">
    <property type="component" value="Unassembled WGS sequence"/>
</dbReference>
<feature type="compositionally biased region" description="Basic and acidic residues" evidence="1">
    <location>
        <begin position="478"/>
        <end position="487"/>
    </location>
</feature>
<organism evidence="2 3">
    <name type="scientific">Amycolatopsis umgeniensis</name>
    <dbReference type="NCBI Taxonomy" id="336628"/>
    <lineage>
        <taxon>Bacteria</taxon>
        <taxon>Bacillati</taxon>
        <taxon>Actinomycetota</taxon>
        <taxon>Actinomycetes</taxon>
        <taxon>Pseudonocardiales</taxon>
        <taxon>Pseudonocardiaceae</taxon>
        <taxon>Amycolatopsis</taxon>
    </lineage>
</organism>
<dbReference type="GO" id="GO:0005198">
    <property type="term" value="F:structural molecule activity"/>
    <property type="evidence" value="ECO:0007669"/>
    <property type="project" value="InterPro"/>
</dbReference>
<evidence type="ECO:0008006" key="4">
    <source>
        <dbReference type="Google" id="ProtNLM"/>
    </source>
</evidence>
<dbReference type="RefSeq" id="WP_184897623.1">
    <property type="nucleotide sequence ID" value="NZ_JACHMX010000001.1"/>
</dbReference>
<feature type="region of interest" description="Disordered" evidence="1">
    <location>
        <begin position="471"/>
        <end position="497"/>
    </location>
</feature>
<name>A0A841B637_9PSEU</name>
<gene>
    <name evidence="2" type="ORF">HDA45_004055</name>
</gene>
<evidence type="ECO:0000313" key="2">
    <source>
        <dbReference type="EMBL" id="MBB5853968.1"/>
    </source>
</evidence>
<dbReference type="Pfam" id="PF06152">
    <property type="entry name" value="Phage_min_cap2"/>
    <property type="match status" value="1"/>
</dbReference>